<feature type="transmembrane region" description="Helical" evidence="9">
    <location>
        <begin position="578"/>
        <end position="598"/>
    </location>
</feature>
<comment type="subcellular location">
    <subcellularLocation>
        <location evidence="1 9">Cell membrane</location>
        <topology evidence="1 9">Multi-pass membrane protein</topology>
    </subcellularLocation>
</comment>
<dbReference type="Pfam" id="PF21760">
    <property type="entry name" value="SecD_1st"/>
    <property type="match status" value="1"/>
</dbReference>
<keyword evidence="4 9" id="KW-0812">Transmembrane</keyword>
<evidence type="ECO:0000256" key="1">
    <source>
        <dbReference type="ARBA" id="ARBA00004651"/>
    </source>
</evidence>
<keyword evidence="3 9" id="KW-1003">Cell membrane</keyword>
<dbReference type="FunFam" id="3.30.70.3400:FF:000003">
    <property type="entry name" value="Preprotein translocase subunit SecD"/>
    <property type="match status" value="1"/>
</dbReference>
<dbReference type="OrthoDB" id="9805019at2"/>
<dbReference type="Pfam" id="PF22599">
    <property type="entry name" value="SecDF_P1_head"/>
    <property type="match status" value="1"/>
</dbReference>
<evidence type="ECO:0000259" key="12">
    <source>
        <dbReference type="Pfam" id="PF21760"/>
    </source>
</evidence>
<reference evidence="14" key="1">
    <citation type="submission" date="2015-09" db="EMBL/GenBank/DDBJ databases">
        <title>Draft Genome Sequences of Two Novel Amoeba-resistant Intranuclear Bacteria, Candidatus Berkiella cookevillensis and Candidatus Berkiella aquae.</title>
        <authorList>
            <person name="Mehari Y.T."/>
            <person name="Arivett B.A."/>
            <person name="Farone A.L."/>
            <person name="Gunderson J.H."/>
            <person name="Farone M.B."/>
        </authorList>
    </citation>
    <scope>NUCLEOTIDE SEQUENCE [LARGE SCALE GENOMIC DNA]</scope>
    <source>
        <strain evidence="14">CC99</strain>
    </source>
</reference>
<dbReference type="Gene3D" id="3.30.70.3400">
    <property type="match status" value="2"/>
</dbReference>
<dbReference type="InterPro" id="IPR005791">
    <property type="entry name" value="SecD"/>
</dbReference>
<dbReference type="NCBIfam" id="TIGR01129">
    <property type="entry name" value="secD"/>
    <property type="match status" value="1"/>
</dbReference>
<comment type="similarity">
    <text evidence="9">Belongs to the SecD/SecF family. SecD subfamily.</text>
</comment>
<organism evidence="14">
    <name type="scientific">Candidatus Berkiella cookevillensis</name>
    <dbReference type="NCBI Taxonomy" id="437022"/>
    <lineage>
        <taxon>Bacteria</taxon>
        <taxon>Pseudomonadati</taxon>
        <taxon>Pseudomonadota</taxon>
        <taxon>Gammaproteobacteria</taxon>
        <taxon>Candidatus Berkiellales</taxon>
        <taxon>Candidatus Berkiellaceae</taxon>
        <taxon>Candidatus Berkiella</taxon>
    </lineage>
</organism>
<dbReference type="Gene3D" id="3.30.70.260">
    <property type="match status" value="1"/>
</dbReference>
<dbReference type="PRINTS" id="PR00702">
    <property type="entry name" value="ACRIFLAVINRP"/>
</dbReference>
<dbReference type="Pfam" id="PF07549">
    <property type="entry name" value="Sec_GG"/>
    <property type="match status" value="1"/>
</dbReference>
<dbReference type="STRING" id="437022.CC99x_01743"/>
<dbReference type="EMBL" id="LKHV02000001">
    <property type="protein sequence ID" value="MCS5708731.1"/>
    <property type="molecule type" value="Genomic_DNA"/>
</dbReference>
<feature type="transmembrane region" description="Helical" evidence="9">
    <location>
        <begin position="459"/>
        <end position="478"/>
    </location>
</feature>
<gene>
    <name evidence="9 15" type="primary">secD</name>
    <name evidence="15" type="ORF">CC99x_007415</name>
    <name evidence="14" type="ORF">CC99x_01743</name>
</gene>
<evidence type="ECO:0000256" key="3">
    <source>
        <dbReference type="ARBA" id="ARBA00022475"/>
    </source>
</evidence>
<dbReference type="GO" id="GO:0065002">
    <property type="term" value="P:intracellular protein transmembrane transport"/>
    <property type="evidence" value="ECO:0007669"/>
    <property type="project" value="UniProtKB-UniRule"/>
</dbReference>
<dbReference type="Pfam" id="PF02355">
    <property type="entry name" value="SecD_SecF_C"/>
    <property type="match status" value="1"/>
</dbReference>
<dbReference type="GO" id="GO:0005886">
    <property type="term" value="C:plasma membrane"/>
    <property type="evidence" value="ECO:0007669"/>
    <property type="project" value="UniProtKB-SubCell"/>
</dbReference>
<sequence length="620" mass="67366">MLNKYPLWKYLLLLGILLVGLVYALPNLFGEDPAVQVLASTGSSLDPSIIEKIEDHLKEKDIPYISIKHENSTILTRFSTPQIQLQAKEAIKEVVGENYIVALNLAPKTPAWLTWFGASPMKLGLDLRGGVHFLMEVDVESSFSRYLESALGEIRSLMRENKLRYSQLYKVDNDKLVVVSFDSEAGAKDALKIINQHFKDYDFIQKKVDNRYQLLGHIKQVSVQEITNSTVEKSISTLRNRVNELGVSEAVVQRQGLNHIIVELPGIQDTARAKDILGKTATLAFHLEATEEAKKATPNITPPGTKWYTDRGNRQVLLSKRVILTGDSIIGAVVGSDGQTGQPAVHVTVANKGLALWQKTTLENVGVGLGVVYIETKTDSVEENGESVKKTWTSENLISFATIRSPLGNRFQITGFTLQQAQDLAILLRAGSLPATITIVEERTVGPSLGQENIRLGKLSIAVGLGLVVVAMLLYYSVFGFIANLALVANVILLVAILSLVGATLTLPGIAGIVLTIGMAVDANVLIFERIREELRLGLSAQAAIHAGFERALSTIIDANLTTLIVAVILFSVGTGPIRGFAITLTIGILTSMLTAIMGTRAMVNIAYGGRTVQKLRVGI</sequence>
<keyword evidence="16" id="KW-1185">Reference proteome</keyword>
<reference evidence="15" key="3">
    <citation type="submission" date="2021-06" db="EMBL/GenBank/DDBJ databases">
        <title>Genomic Description and Analysis of Intracellular Bacteria, Candidatus Berkiella cookevillensis and Candidatus Berkiella aquae.</title>
        <authorList>
            <person name="Kidane D.T."/>
            <person name="Mehari Y.T."/>
            <person name="Rice F.C."/>
            <person name="Arivett B.A."/>
            <person name="Farone A.L."/>
            <person name="Berk S.G."/>
            <person name="Farone M.B."/>
        </authorList>
    </citation>
    <scope>NUCLEOTIDE SEQUENCE</scope>
    <source>
        <strain evidence="15">CC99</strain>
    </source>
</reference>
<dbReference type="InterPro" id="IPR048631">
    <property type="entry name" value="SecD_1st"/>
</dbReference>
<dbReference type="AlphaFoldDB" id="A0A0Q9YLZ4"/>
<name>A0A0Q9YLZ4_9GAMM</name>
<keyword evidence="7 9" id="KW-0811">Translocation</keyword>
<dbReference type="InterPro" id="IPR054384">
    <property type="entry name" value="SecDF_P1_head"/>
</dbReference>
<evidence type="ECO:0000256" key="4">
    <source>
        <dbReference type="ARBA" id="ARBA00022692"/>
    </source>
</evidence>
<dbReference type="EMBL" id="LKHV01000008">
    <property type="protein sequence ID" value="KRG18298.1"/>
    <property type="molecule type" value="Genomic_DNA"/>
</dbReference>
<evidence type="ECO:0000256" key="5">
    <source>
        <dbReference type="ARBA" id="ARBA00022927"/>
    </source>
</evidence>
<dbReference type="NCBIfam" id="TIGR00916">
    <property type="entry name" value="2A0604s01"/>
    <property type="match status" value="1"/>
</dbReference>
<dbReference type="GO" id="GO:0043952">
    <property type="term" value="P:protein transport by the Sec complex"/>
    <property type="evidence" value="ECO:0007669"/>
    <property type="project" value="UniProtKB-UniRule"/>
</dbReference>
<feature type="transmembrane region" description="Helical" evidence="9">
    <location>
        <begin position="485"/>
        <end position="504"/>
    </location>
</feature>
<comment type="function">
    <text evidence="9">Part of the Sec protein translocase complex. Interacts with the SecYEG preprotein conducting channel. SecDF uses the proton motive force (PMF) to complete protein translocation after the ATP-dependent function of SecA.</text>
</comment>
<dbReference type="InterPro" id="IPR027398">
    <property type="entry name" value="SecD-TM"/>
</dbReference>
<evidence type="ECO:0000256" key="6">
    <source>
        <dbReference type="ARBA" id="ARBA00022989"/>
    </source>
</evidence>
<accession>A0A0Q9YLZ4</accession>
<keyword evidence="2 9" id="KW-0813">Transport</keyword>
<keyword evidence="5 9" id="KW-0653">Protein transport</keyword>
<dbReference type="PANTHER" id="PTHR30081:SF1">
    <property type="entry name" value="PROTEIN TRANSLOCASE SUBUNIT SECD"/>
    <property type="match status" value="1"/>
</dbReference>
<evidence type="ECO:0000256" key="9">
    <source>
        <dbReference type="HAMAP-Rule" id="MF_01463"/>
    </source>
</evidence>
<comment type="caution">
    <text evidence="9">Lacks conserved residue(s) required for the propagation of feature annotation.</text>
</comment>
<feature type="domain" description="Protein translocase subunit SecDF P1" evidence="12">
    <location>
        <begin position="231"/>
        <end position="288"/>
    </location>
</feature>
<dbReference type="SUPFAM" id="SSF82866">
    <property type="entry name" value="Multidrug efflux transporter AcrB transmembrane domain"/>
    <property type="match status" value="1"/>
</dbReference>
<dbReference type="FunFam" id="1.20.1640.10:FF:000004">
    <property type="entry name" value="Protein translocase subunit SecD"/>
    <property type="match status" value="1"/>
</dbReference>
<dbReference type="RefSeq" id="WP_057624820.1">
    <property type="nucleotide sequence ID" value="NZ_LKHV02000001.1"/>
</dbReference>
<evidence type="ECO:0000259" key="10">
    <source>
        <dbReference type="Pfam" id="PF02355"/>
    </source>
</evidence>
<dbReference type="Gene3D" id="1.20.1640.10">
    <property type="entry name" value="Multidrug efflux transporter AcrB transmembrane domain"/>
    <property type="match status" value="1"/>
</dbReference>
<evidence type="ECO:0000256" key="2">
    <source>
        <dbReference type="ARBA" id="ARBA00022448"/>
    </source>
</evidence>
<keyword evidence="8 9" id="KW-0472">Membrane</keyword>
<comment type="caution">
    <text evidence="14">The sequence shown here is derived from an EMBL/GenBank/DDBJ whole genome shotgun (WGS) entry which is preliminary data.</text>
</comment>
<protein>
    <recommendedName>
        <fullName evidence="9">Protein translocase subunit SecD</fullName>
    </recommendedName>
</protein>
<dbReference type="InterPro" id="IPR001036">
    <property type="entry name" value="Acrflvin-R"/>
</dbReference>
<reference evidence="15" key="2">
    <citation type="journal article" date="2016" name="Genome Announc.">
        <title>Draft Genome Sequences of Two Novel Amoeba-Resistant Intranuclear Bacteria, 'Candidatus Berkiella cookevillensis' and 'Candidatus Berkiella aquae'.</title>
        <authorList>
            <person name="Mehari Y.T."/>
            <person name="Arivett B.A."/>
            <person name="Farone A.L."/>
            <person name="Gunderson J.H."/>
            <person name="Farone M.B."/>
        </authorList>
    </citation>
    <scope>NUCLEOTIDE SEQUENCE</scope>
    <source>
        <strain evidence="15">CC99</strain>
    </source>
</reference>
<dbReference type="Proteomes" id="UP000051494">
    <property type="component" value="Unassembled WGS sequence"/>
</dbReference>
<proteinExistence type="inferred from homology"/>
<feature type="transmembrane region" description="Helical" evidence="9">
    <location>
        <begin position="510"/>
        <end position="531"/>
    </location>
</feature>
<dbReference type="InterPro" id="IPR022646">
    <property type="entry name" value="SecD/SecF_CS"/>
</dbReference>
<dbReference type="Gene3D" id="3.30.1360.200">
    <property type="match status" value="1"/>
</dbReference>
<dbReference type="InterPro" id="IPR048634">
    <property type="entry name" value="SecD_SecF_C"/>
</dbReference>
<dbReference type="PANTHER" id="PTHR30081">
    <property type="entry name" value="PROTEIN-EXPORT MEMBRANE PROTEIN SEC"/>
    <property type="match status" value="1"/>
</dbReference>
<evidence type="ECO:0000256" key="8">
    <source>
        <dbReference type="ARBA" id="ARBA00023136"/>
    </source>
</evidence>
<evidence type="ECO:0000259" key="11">
    <source>
        <dbReference type="Pfam" id="PF13721"/>
    </source>
</evidence>
<dbReference type="HAMAP" id="MF_01463_B">
    <property type="entry name" value="SecD_B"/>
    <property type="match status" value="1"/>
</dbReference>
<feature type="domain" description="Protein export membrane protein SecD/SecF C-terminal" evidence="10">
    <location>
        <begin position="437"/>
        <end position="598"/>
    </location>
</feature>
<evidence type="ECO:0000313" key="16">
    <source>
        <dbReference type="Proteomes" id="UP000051494"/>
    </source>
</evidence>
<evidence type="ECO:0000259" key="13">
    <source>
        <dbReference type="Pfam" id="PF22599"/>
    </source>
</evidence>
<dbReference type="GO" id="GO:0006605">
    <property type="term" value="P:protein targeting"/>
    <property type="evidence" value="ECO:0007669"/>
    <property type="project" value="UniProtKB-UniRule"/>
</dbReference>
<evidence type="ECO:0000313" key="15">
    <source>
        <dbReference type="EMBL" id="MCS5708731.1"/>
    </source>
</evidence>
<feature type="domain" description="SecD export protein N-terminal TM" evidence="11">
    <location>
        <begin position="2"/>
        <end position="103"/>
    </location>
</feature>
<feature type="domain" description="SecDF P1 head subdomain" evidence="13">
    <location>
        <begin position="309"/>
        <end position="435"/>
    </location>
</feature>
<evidence type="ECO:0000313" key="14">
    <source>
        <dbReference type="EMBL" id="KRG18298.1"/>
    </source>
</evidence>
<dbReference type="PATRIC" id="fig|1590042.3.peg.1771"/>
<dbReference type="Pfam" id="PF13721">
    <property type="entry name" value="SecD-TM1"/>
    <property type="match status" value="1"/>
</dbReference>
<dbReference type="InterPro" id="IPR022813">
    <property type="entry name" value="SecD/SecF_arch_bac"/>
</dbReference>
<dbReference type="GO" id="GO:0015450">
    <property type="term" value="F:protein-transporting ATPase activity"/>
    <property type="evidence" value="ECO:0007669"/>
    <property type="project" value="InterPro"/>
</dbReference>
<feature type="transmembrane region" description="Helical" evidence="9">
    <location>
        <begin position="552"/>
        <end position="572"/>
    </location>
</feature>
<dbReference type="InterPro" id="IPR055344">
    <property type="entry name" value="SecD_SecF_C_bact"/>
</dbReference>
<keyword evidence="6 9" id="KW-1133">Transmembrane helix</keyword>
<comment type="subunit">
    <text evidence="9">Forms a complex with SecF. Part of the essential Sec protein translocation apparatus which comprises SecA, SecYEG and auxiliary proteins SecDF-YajC and YidC.</text>
</comment>
<evidence type="ECO:0000256" key="7">
    <source>
        <dbReference type="ARBA" id="ARBA00023010"/>
    </source>
</evidence>